<evidence type="ECO:0000313" key="1">
    <source>
        <dbReference type="EMBL" id="PRY35447.1"/>
    </source>
</evidence>
<protein>
    <submittedName>
        <fullName evidence="1">Uncharacterized protein</fullName>
    </submittedName>
</protein>
<dbReference type="RefSeq" id="WP_106138964.1">
    <property type="nucleotide sequence ID" value="NZ_PVTE01000014.1"/>
</dbReference>
<accession>A0A2T0SPV5</accession>
<comment type="caution">
    <text evidence="1">The sequence shown here is derived from an EMBL/GenBank/DDBJ whole genome shotgun (WGS) entry which is preliminary data.</text>
</comment>
<proteinExistence type="predicted"/>
<dbReference type="Proteomes" id="UP000238375">
    <property type="component" value="Unassembled WGS sequence"/>
</dbReference>
<dbReference type="EMBL" id="PVTE01000014">
    <property type="protein sequence ID" value="PRY35447.1"/>
    <property type="molecule type" value="Genomic_DNA"/>
</dbReference>
<evidence type="ECO:0000313" key="2">
    <source>
        <dbReference type="Proteomes" id="UP000238375"/>
    </source>
</evidence>
<dbReference type="AlphaFoldDB" id="A0A2T0SPV5"/>
<reference evidence="1 2" key="1">
    <citation type="submission" date="2018-03" db="EMBL/GenBank/DDBJ databases">
        <title>Genomic Encyclopedia of Archaeal and Bacterial Type Strains, Phase II (KMG-II): from individual species to whole genera.</title>
        <authorList>
            <person name="Goeker M."/>
        </authorList>
    </citation>
    <scope>NUCLEOTIDE SEQUENCE [LARGE SCALE GENOMIC DNA]</scope>
    <source>
        <strain evidence="1 2">DSM 28354</strain>
    </source>
</reference>
<sequence length="83" mass="9220">MNTTQTTTADGSQPPLHLNMNESFAETNVNQLRDAVEQAVYGDMVFDKTSDPDRAHTIEVLTTLGQMGELTETDLDEAKKDYL</sequence>
<gene>
    <name evidence="1" type="ORF">CLV58_11432</name>
</gene>
<dbReference type="OrthoDB" id="966092at2"/>
<organism evidence="1 2">
    <name type="scientific">Spirosoma oryzae</name>
    <dbReference type="NCBI Taxonomy" id="1469603"/>
    <lineage>
        <taxon>Bacteria</taxon>
        <taxon>Pseudomonadati</taxon>
        <taxon>Bacteroidota</taxon>
        <taxon>Cytophagia</taxon>
        <taxon>Cytophagales</taxon>
        <taxon>Cytophagaceae</taxon>
        <taxon>Spirosoma</taxon>
    </lineage>
</organism>
<keyword evidence="2" id="KW-1185">Reference proteome</keyword>
<name>A0A2T0SPV5_9BACT</name>